<dbReference type="InterPro" id="IPR038765">
    <property type="entry name" value="Papain-like_cys_pep_sf"/>
</dbReference>
<dbReference type="SUPFAM" id="SSF54001">
    <property type="entry name" value="Cysteine proteinases"/>
    <property type="match status" value="1"/>
</dbReference>
<dbReference type="EMBL" id="CP079105">
    <property type="protein sequence ID" value="QXQ14154.1"/>
    <property type="molecule type" value="Genomic_DNA"/>
</dbReference>
<evidence type="ECO:0000313" key="3">
    <source>
        <dbReference type="Proteomes" id="UP000887023"/>
    </source>
</evidence>
<evidence type="ECO:0000259" key="1">
    <source>
        <dbReference type="SMART" id="SM00460"/>
    </source>
</evidence>
<dbReference type="RefSeq" id="WP_083529772.1">
    <property type="nucleotide sequence ID" value="NZ_CBCRUZ010000026.1"/>
</dbReference>
<dbReference type="Pfam" id="PF08379">
    <property type="entry name" value="Bact_transglu_N"/>
    <property type="match status" value="1"/>
</dbReference>
<dbReference type="Pfam" id="PF01841">
    <property type="entry name" value="Transglut_core"/>
    <property type="match status" value="1"/>
</dbReference>
<dbReference type="InterPro" id="IPR002931">
    <property type="entry name" value="Transglutaminase-like"/>
</dbReference>
<proteinExistence type="predicted"/>
<sequence length="294" mass="32253">MSRRYRVLHRTSYSYDDVVTNSYGRAYLTPRDIAGQQRLHRHRVKVEPAPTDEAQSPDVYGNLSSYFQVTSEHWELVVTSESVVEVQAPAPGRLTEGAALRPWEEARPTAADGARAVEFVLDLVPAEITPEVRAYAADVLRPGRPIGEAVADLTARIFADFTYTAGSTTVSTKVADVFAARHGVCQDFARLAIACLRSQGLAARYVSGYLATDPPPGREHVFGIDATHAWAAVRLPDDTWLAFDPTNNQFVGERYVTVGWGRDYVDVPPLRGIIYSDSTTSTIAVSVDVAEVSH</sequence>
<protein>
    <submittedName>
        <fullName evidence="2">Transglutaminase family protein</fullName>
    </submittedName>
</protein>
<dbReference type="Proteomes" id="UP000887023">
    <property type="component" value="Chromosome"/>
</dbReference>
<dbReference type="PANTHER" id="PTHR33490:SF7">
    <property type="entry name" value="BLR2979 PROTEIN"/>
    <property type="match status" value="1"/>
</dbReference>
<evidence type="ECO:0000313" key="2">
    <source>
        <dbReference type="EMBL" id="QXQ14154.1"/>
    </source>
</evidence>
<dbReference type="Gene3D" id="3.10.620.30">
    <property type="match status" value="1"/>
</dbReference>
<gene>
    <name evidence="2" type="ORF">KV203_01520</name>
</gene>
<dbReference type="InterPro" id="IPR013589">
    <property type="entry name" value="Bac_transglu_N"/>
</dbReference>
<organism evidence="2 3">
    <name type="scientific">Skermania pinensis</name>
    <dbReference type="NCBI Taxonomy" id="39122"/>
    <lineage>
        <taxon>Bacteria</taxon>
        <taxon>Bacillati</taxon>
        <taxon>Actinomycetota</taxon>
        <taxon>Actinomycetes</taxon>
        <taxon>Mycobacteriales</taxon>
        <taxon>Gordoniaceae</taxon>
        <taxon>Skermania</taxon>
    </lineage>
</organism>
<keyword evidence="3" id="KW-1185">Reference proteome</keyword>
<dbReference type="SMART" id="SM00460">
    <property type="entry name" value="TGc"/>
    <property type="match status" value="1"/>
</dbReference>
<reference evidence="2" key="1">
    <citation type="submission" date="2021-07" db="EMBL/GenBank/DDBJ databases">
        <title>Candidatus Kaistella beijingensis sp. nov. isolated from a municipal wastewater treatment plant is involved in sludge foaming.</title>
        <authorList>
            <person name="Song Y."/>
            <person name="Liu S.-J."/>
        </authorList>
    </citation>
    <scope>NUCLEOTIDE SEQUENCE</scope>
    <source>
        <strain evidence="2">DSM 43998</strain>
    </source>
</reference>
<dbReference type="PANTHER" id="PTHR33490">
    <property type="entry name" value="BLR5614 PROTEIN-RELATED"/>
    <property type="match status" value="1"/>
</dbReference>
<feature type="domain" description="Transglutaminase-like" evidence="1">
    <location>
        <begin position="177"/>
        <end position="247"/>
    </location>
</feature>
<name>A0ABX8S8F9_9ACTN</name>
<accession>A0ABX8S8F9</accession>